<keyword evidence="4" id="KW-1185">Reference proteome</keyword>
<feature type="region of interest" description="Disordered" evidence="1">
    <location>
        <begin position="65"/>
        <end position="89"/>
    </location>
</feature>
<evidence type="ECO:0000256" key="1">
    <source>
        <dbReference type="SAM" id="MobiDB-lite"/>
    </source>
</evidence>
<evidence type="ECO:0000313" key="2">
    <source>
        <dbReference type="EMBL" id="PNT68890.1"/>
    </source>
</evidence>
<evidence type="ECO:0000313" key="4">
    <source>
        <dbReference type="Proteomes" id="UP000008810"/>
    </source>
</evidence>
<sequence length="89" mass="10450">MEQNPKSRSASPIHRPPMQLPTRKVLPRRFLRQLRPLSLSHHHFLLCLFPCRRLPRLEGWSRPWSSGRRPVAGGDTLALGRKQEGRRPW</sequence>
<dbReference type="AlphaFoldDB" id="A0A2K2D3P0"/>
<reference evidence="3" key="3">
    <citation type="submission" date="2018-08" db="UniProtKB">
        <authorList>
            <consortium name="EnsemblPlants"/>
        </authorList>
    </citation>
    <scope>IDENTIFICATION</scope>
    <source>
        <strain evidence="3">cv. Bd21</strain>
    </source>
</reference>
<reference evidence="2" key="2">
    <citation type="submission" date="2017-06" db="EMBL/GenBank/DDBJ databases">
        <title>WGS assembly of Brachypodium distachyon.</title>
        <authorList>
            <consortium name="The International Brachypodium Initiative"/>
            <person name="Lucas S."/>
            <person name="Harmon-Smith M."/>
            <person name="Lail K."/>
            <person name="Tice H."/>
            <person name="Grimwood J."/>
            <person name="Bruce D."/>
            <person name="Barry K."/>
            <person name="Shu S."/>
            <person name="Lindquist E."/>
            <person name="Wang M."/>
            <person name="Pitluck S."/>
            <person name="Vogel J.P."/>
            <person name="Garvin D.F."/>
            <person name="Mockler T.C."/>
            <person name="Schmutz J."/>
            <person name="Rokhsar D."/>
            <person name="Bevan M.W."/>
        </authorList>
    </citation>
    <scope>NUCLEOTIDE SEQUENCE</scope>
    <source>
        <strain evidence="2">Bd21</strain>
    </source>
</reference>
<dbReference type="Proteomes" id="UP000008810">
    <property type="component" value="Chromosome 3"/>
</dbReference>
<organism evidence="2">
    <name type="scientific">Brachypodium distachyon</name>
    <name type="common">Purple false brome</name>
    <name type="synonym">Trachynia distachya</name>
    <dbReference type="NCBI Taxonomy" id="15368"/>
    <lineage>
        <taxon>Eukaryota</taxon>
        <taxon>Viridiplantae</taxon>
        <taxon>Streptophyta</taxon>
        <taxon>Embryophyta</taxon>
        <taxon>Tracheophyta</taxon>
        <taxon>Spermatophyta</taxon>
        <taxon>Magnoliopsida</taxon>
        <taxon>Liliopsida</taxon>
        <taxon>Poales</taxon>
        <taxon>Poaceae</taxon>
        <taxon>BOP clade</taxon>
        <taxon>Pooideae</taxon>
        <taxon>Stipodae</taxon>
        <taxon>Brachypodieae</taxon>
        <taxon>Brachypodium</taxon>
    </lineage>
</organism>
<dbReference type="InParanoid" id="A0A2K2D3P0"/>
<feature type="compositionally biased region" description="Polar residues" evidence="1">
    <location>
        <begin position="1"/>
        <end position="10"/>
    </location>
</feature>
<name>A0A2K2D3P0_BRADI</name>
<feature type="region of interest" description="Disordered" evidence="1">
    <location>
        <begin position="1"/>
        <end position="21"/>
    </location>
</feature>
<dbReference type="Gramene" id="PNT68890">
    <property type="protein sequence ID" value="PNT68890"/>
    <property type="gene ID" value="BRADI_3g46728v3"/>
</dbReference>
<accession>A0A2K2D3P0</accession>
<reference evidence="2 3" key="1">
    <citation type="journal article" date="2010" name="Nature">
        <title>Genome sequencing and analysis of the model grass Brachypodium distachyon.</title>
        <authorList>
            <consortium name="International Brachypodium Initiative"/>
        </authorList>
    </citation>
    <scope>NUCLEOTIDE SEQUENCE [LARGE SCALE GENOMIC DNA]</scope>
    <source>
        <strain evidence="2 3">Bd21</strain>
    </source>
</reference>
<dbReference type="EMBL" id="CM000882">
    <property type="protein sequence ID" value="PNT68890.1"/>
    <property type="molecule type" value="Genomic_DNA"/>
</dbReference>
<dbReference type="EnsemblPlants" id="PNT68890">
    <property type="protein sequence ID" value="PNT68890"/>
    <property type="gene ID" value="BRADI_3g46728v3"/>
</dbReference>
<evidence type="ECO:0000313" key="3">
    <source>
        <dbReference type="EnsemblPlants" id="PNT68890"/>
    </source>
</evidence>
<protein>
    <submittedName>
        <fullName evidence="2 3">Uncharacterized protein</fullName>
    </submittedName>
</protein>
<proteinExistence type="predicted"/>
<gene>
    <name evidence="2" type="ORF">BRADI_3g46728v3</name>
</gene>